<dbReference type="PANTHER" id="PTHR34606:SF15">
    <property type="entry name" value="BON DOMAIN-CONTAINING PROTEIN"/>
    <property type="match status" value="1"/>
</dbReference>
<dbReference type="Gene3D" id="3.30.1340.30">
    <property type="match status" value="1"/>
</dbReference>
<dbReference type="EMBL" id="CAGS01000087">
    <property type="protein sequence ID" value="CCF83028.1"/>
    <property type="molecule type" value="Genomic_DNA"/>
</dbReference>
<reference evidence="3 4" key="1">
    <citation type="journal article" date="2012" name="ISME J.">
        <title>Nitrification expanded: discovery, physiology and genomics of a nitrite-oxidizing bacterium from the phylum Chloroflexi.</title>
        <authorList>
            <person name="Sorokin D.Y."/>
            <person name="Lucker S."/>
            <person name="Vejmelkova D."/>
            <person name="Kostrikina N.A."/>
            <person name="Kleerebezem R."/>
            <person name="Rijpstra W.I."/>
            <person name="Damste J.S."/>
            <person name="Le Paslier D."/>
            <person name="Muyzer G."/>
            <person name="Wagner M."/>
            <person name="van Loosdrecht M.C."/>
            <person name="Daims H."/>
        </authorList>
    </citation>
    <scope>NUCLEOTIDE SEQUENCE [LARGE SCALE GENOMIC DNA]</scope>
    <source>
        <strain evidence="4">none</strain>
    </source>
</reference>
<dbReference type="Pfam" id="PF04972">
    <property type="entry name" value="BON"/>
    <property type="match status" value="1"/>
</dbReference>
<evidence type="ECO:0000313" key="4">
    <source>
        <dbReference type="Proteomes" id="UP000004221"/>
    </source>
</evidence>
<gene>
    <name evidence="3" type="ORF">NITHO_1770014</name>
</gene>
<dbReference type="PROSITE" id="PS50914">
    <property type="entry name" value="BON"/>
    <property type="match status" value="1"/>
</dbReference>
<dbReference type="AlphaFoldDB" id="I4EEB6"/>
<evidence type="ECO:0000256" key="1">
    <source>
        <dbReference type="SAM" id="MobiDB-lite"/>
    </source>
</evidence>
<protein>
    <recommendedName>
        <fullName evidence="2">BON domain-containing protein</fullName>
    </recommendedName>
</protein>
<feature type="domain" description="BON" evidence="2">
    <location>
        <begin position="100"/>
        <end position="168"/>
    </location>
</feature>
<dbReference type="InterPro" id="IPR007055">
    <property type="entry name" value="BON_dom"/>
</dbReference>
<keyword evidence="4" id="KW-1185">Reference proteome</keyword>
<dbReference type="InterPro" id="IPR051686">
    <property type="entry name" value="Lipoprotein_DolP"/>
</dbReference>
<evidence type="ECO:0000259" key="2">
    <source>
        <dbReference type="PROSITE" id="PS50914"/>
    </source>
</evidence>
<comment type="caution">
    <text evidence="3">The sequence shown here is derived from an EMBL/GenBank/DDBJ whole genome shotgun (WGS) entry which is preliminary data.</text>
</comment>
<dbReference type="SMART" id="SM00749">
    <property type="entry name" value="BON"/>
    <property type="match status" value="1"/>
</dbReference>
<proteinExistence type="predicted"/>
<dbReference type="RefSeq" id="WP_008475715.1">
    <property type="nucleotide sequence ID" value="NZ_CAGS01000087.1"/>
</dbReference>
<feature type="region of interest" description="Disordered" evidence="1">
    <location>
        <begin position="167"/>
        <end position="193"/>
    </location>
</feature>
<evidence type="ECO:0000313" key="3">
    <source>
        <dbReference type="EMBL" id="CCF83028.1"/>
    </source>
</evidence>
<accession>I4EEB6</accession>
<name>I4EEB6_9BACT</name>
<organism evidence="3 4">
    <name type="scientific">Nitrolancea hollandica Lb</name>
    <dbReference type="NCBI Taxonomy" id="1129897"/>
    <lineage>
        <taxon>Bacteria</taxon>
        <taxon>Pseudomonadati</taxon>
        <taxon>Thermomicrobiota</taxon>
        <taxon>Thermomicrobia</taxon>
        <taxon>Sphaerobacterales</taxon>
        <taxon>Sphaerobacterineae</taxon>
        <taxon>Sphaerobacteraceae</taxon>
        <taxon>Nitrolancea</taxon>
    </lineage>
</organism>
<dbReference type="InterPro" id="IPR014004">
    <property type="entry name" value="Transpt-assoc_nodulatn_dom_bac"/>
</dbReference>
<dbReference type="Proteomes" id="UP000004221">
    <property type="component" value="Unassembled WGS sequence"/>
</dbReference>
<sequence length="193" mass="21647">MTGFANPGYPGGPAFYGNPIYYPTYNVVNPGYYGVFGNPAAVYAPYPFGHPTYSSYGYNYWNPAFYAGYPVTYPYGYQGFYQRFGYPRRYPSGVQPSELSDQQIEDEVASRLNQNAQLREADIDVSVDAGIVTLDGEVKTEEEKDLAETIAFSVVAVRGVHNQLQVEQEPAEVEKPKRRASTTRQRTKTAKEE</sequence>
<feature type="compositionally biased region" description="Basic residues" evidence="1">
    <location>
        <begin position="176"/>
        <end position="193"/>
    </location>
</feature>
<dbReference type="PANTHER" id="PTHR34606">
    <property type="entry name" value="BON DOMAIN-CONTAINING PROTEIN"/>
    <property type="match status" value="1"/>
</dbReference>
<dbReference type="OrthoDB" id="8910395at2"/>